<dbReference type="RefSeq" id="WP_169266399.1">
    <property type="nucleotide sequence ID" value="NZ_CAWOXK010000001.1"/>
</dbReference>
<sequence length="496" mass="55384">MNSKQPHFHPLLKQHYLPDQRSFVSWIVISGFVLLNVAFYFAGAAKLRLIFPISSFVVAIFLYLRHPILYLGFAWWMWFLSALVARLIDFRAGWDPSRQVLIAPYLVTLVTLATTLKYLPSASRQGGLPFVFAFVGVCYGLLVGLVYNSPIAIARSLLDWLSPVIFGFHLFMCWRDYPSYRQNIQRTFFWCVFLTGLYGVYQFVVAPEWDKYWLIQSKMNTSSGNPAPFQMRVWSTMHSVGPYGAVMQAGLLLLFSGGSSGPLNFPASAFGYLSFLLTQARTNWGGWLMGLAMIFGSVKAQTQMRLIAIILAMGLCVIPLATIEPFASVVGSRFESFSNLENDGSLKDRSGSYDRNLSVALSNVFGNGFGNTWKFNEKTGQIEVFVIDSGVLDMFFTLGWLGAIPYITALVMIITNIFKYTESRFDSFVSASRAIGVTACAQLVIGSGMLSIAGMILWGFFGITMAAHKYYQHQGITAPTYPQQPEIIGSQERSTI</sequence>
<keyword evidence="2" id="KW-0436">Ligase</keyword>
<dbReference type="Proteomes" id="UP000503129">
    <property type="component" value="Chromosome"/>
</dbReference>
<organism evidence="2 3">
    <name type="scientific">Brasilonema sennae CENA114</name>
    <dbReference type="NCBI Taxonomy" id="415709"/>
    <lineage>
        <taxon>Bacteria</taxon>
        <taxon>Bacillati</taxon>
        <taxon>Cyanobacteriota</taxon>
        <taxon>Cyanophyceae</taxon>
        <taxon>Nostocales</taxon>
        <taxon>Scytonemataceae</taxon>
        <taxon>Brasilonema</taxon>
        <taxon>Bromeliae group (in: Brasilonema)</taxon>
    </lineage>
</organism>
<evidence type="ECO:0000256" key="1">
    <source>
        <dbReference type="SAM" id="Phobius"/>
    </source>
</evidence>
<keyword evidence="1" id="KW-0812">Transmembrane</keyword>
<evidence type="ECO:0000313" key="3">
    <source>
        <dbReference type="Proteomes" id="UP000503129"/>
    </source>
</evidence>
<feature type="transmembrane region" description="Helical" evidence="1">
    <location>
        <begin position="398"/>
        <end position="418"/>
    </location>
</feature>
<proteinExistence type="predicted"/>
<keyword evidence="1" id="KW-1133">Transmembrane helix</keyword>
<dbReference type="EMBL" id="CP030118">
    <property type="protein sequence ID" value="QDL08047.1"/>
    <property type="molecule type" value="Genomic_DNA"/>
</dbReference>
<feature type="transmembrane region" description="Helical" evidence="1">
    <location>
        <begin position="126"/>
        <end position="147"/>
    </location>
</feature>
<accession>A0A856MG28</accession>
<dbReference type="KEGG" id="bsen:DP114_09130"/>
<name>A0A856MG28_9CYAN</name>
<feature type="transmembrane region" description="Helical" evidence="1">
    <location>
        <begin position="439"/>
        <end position="461"/>
    </location>
</feature>
<dbReference type="AlphaFoldDB" id="A0A856MG28"/>
<reference evidence="2 3" key="1">
    <citation type="submission" date="2018-06" db="EMBL/GenBank/DDBJ databases">
        <title>Comparative genomics of Brasilonema spp. strains.</title>
        <authorList>
            <person name="Alvarenga D.O."/>
            <person name="Fiore M.F."/>
            <person name="Varani A.M."/>
        </authorList>
    </citation>
    <scope>NUCLEOTIDE SEQUENCE [LARGE SCALE GENOMIC DNA]</scope>
    <source>
        <strain evidence="2 3">CENA114</strain>
    </source>
</reference>
<evidence type="ECO:0000313" key="2">
    <source>
        <dbReference type="EMBL" id="QDL08047.1"/>
    </source>
</evidence>
<feature type="transmembrane region" description="Helical" evidence="1">
    <location>
        <begin position="306"/>
        <end position="327"/>
    </location>
</feature>
<keyword evidence="3" id="KW-1185">Reference proteome</keyword>
<feature type="transmembrane region" description="Helical" evidence="1">
    <location>
        <begin position="100"/>
        <end position="119"/>
    </location>
</feature>
<feature type="transmembrane region" description="Helical" evidence="1">
    <location>
        <begin position="23"/>
        <end position="41"/>
    </location>
</feature>
<protein>
    <submittedName>
        <fullName evidence="2">O-antigen ligase domain-containing protein</fullName>
    </submittedName>
</protein>
<feature type="transmembrane region" description="Helical" evidence="1">
    <location>
        <begin position="153"/>
        <end position="175"/>
    </location>
</feature>
<dbReference type="GO" id="GO:0016874">
    <property type="term" value="F:ligase activity"/>
    <property type="evidence" value="ECO:0007669"/>
    <property type="project" value="UniProtKB-KW"/>
</dbReference>
<gene>
    <name evidence="2" type="ORF">DP114_09130</name>
</gene>
<keyword evidence="1" id="KW-0472">Membrane</keyword>
<feature type="transmembrane region" description="Helical" evidence="1">
    <location>
        <begin position="187"/>
        <end position="204"/>
    </location>
</feature>